<evidence type="ECO:0000256" key="2">
    <source>
        <dbReference type="ARBA" id="ARBA00008598"/>
    </source>
</evidence>
<reference evidence="13 14" key="1">
    <citation type="journal article" date="2021" name="Sci. Rep.">
        <title>The distribution of antibiotic resistance genes in chicken gut microbiota commensals.</title>
        <authorList>
            <person name="Juricova H."/>
            <person name="Matiasovicova J."/>
            <person name="Kubasova T."/>
            <person name="Cejkova D."/>
            <person name="Rychlik I."/>
        </authorList>
    </citation>
    <scope>NUCLEOTIDE SEQUENCE [LARGE SCALE GENOMIC DNA]</scope>
    <source>
        <strain evidence="13 14">An411</strain>
    </source>
</reference>
<keyword evidence="4" id="KW-0540">Nuclease</keyword>
<keyword evidence="5 11" id="KW-0547">Nucleotide-binding</keyword>
<keyword evidence="14" id="KW-1185">Reference proteome</keyword>
<gene>
    <name evidence="13" type="ORF">H9X91_04105</name>
</gene>
<dbReference type="RefSeq" id="WP_204802801.1">
    <property type="nucleotide sequence ID" value="NZ_JACSNX010000003.1"/>
</dbReference>
<feature type="domain" description="Helicase ATP-binding" evidence="12">
    <location>
        <begin position="279"/>
        <end position="439"/>
    </location>
</feature>
<organism evidence="13 14">
    <name type="scientific">Oscillibacter valericigenes</name>
    <dbReference type="NCBI Taxonomy" id="351091"/>
    <lineage>
        <taxon>Bacteria</taxon>
        <taxon>Bacillati</taxon>
        <taxon>Bacillota</taxon>
        <taxon>Clostridia</taxon>
        <taxon>Eubacteriales</taxon>
        <taxon>Oscillospiraceae</taxon>
        <taxon>Oscillibacter</taxon>
    </lineage>
</organism>
<name>A0ABS2FUW1_9FIRM</name>
<sequence length="971" mass="111001">MLDFNESNTTEQMLLTTLQRNGWEYIPAEELDRDESDVMVESMVRSALIRLNPEIAQDESRADEVIYRLRTLFLSANAQNLVTQNEAFKELVFEKNSYPFGENGRQVSIDLFGTEVNGKLDQNQYVVTNQWVYPKKKGGKRLDLVLLVNGFPFAIGELKTPVRAAITWLDGAQDINKYEQSIPQMFVSNVFNFATEGRCYRYGSVCMPASKYGPWHTTEDKSDGSLAAVQTSVQDMITPYKMMDLFQFFTLYATDSKYRKYKVIARYQQYEGANMIVDRVRAGYPKKGLIWHFQGSGKSYLMEFAAVKLRMLPDLMNPTVLIVDDRLDLESQITAQFHSSDVGNLESASTREQLMTMLRQDIRKIIITTIFRFQEVTGELSLRDNIIVMVDECHRTQEGDLGIKMRAALPNAFFFGLTGTPINRIDKNTFATFGATEDRSGYMSKYSFSDSIRDHATLPLNFEPVPVDLRVDKDTMDREFDVLTEGLSDAERGELSRRVNMKAIMYNEARIHKVCAHIAKHFTEKIRPNGYKAQVVVYDRPCCIKYKAELDKLLGEKCSTIVMDTNDDKADEYKPYRRTKDEEAKILDRFRDPHDPLEIVIVTAKLLTGFDAPILQVMYLDKPMKDHTLLQAICRTNRTYDEGKTNGLIVDYIGIFDNVAKALDFDEGSMKKVITNIEEVKKQIPALLRKCLSYFMGVDRTVEGWEGLMAAQECLPTNKEKDKFAADYQVLNRAWNAISPDPILTAIQADYVWLSKVYESIKPTNGGGGLIWAALGPKTMEIVNSNLDVGQVHDEEEILSLDAELIDSFIEKYKNAKTASKKVEIDLVARIHQHSDDPKFVRLGDKLERLREQHEQGLINSIEFLKMLLELAKEAAQAEKEVVPEEEIDKGKAALTELFNGVKNINTPVIVERVVTDIDDIVKIVRFDGWQNTTAGRQEVKKALRSVVWVKYKIKDKEVFDKAYSYIEQYY</sequence>
<dbReference type="Gene3D" id="3.90.1570.50">
    <property type="match status" value="1"/>
</dbReference>
<evidence type="ECO:0000256" key="1">
    <source>
        <dbReference type="ARBA" id="ARBA00000851"/>
    </source>
</evidence>
<dbReference type="InterPro" id="IPR004473">
    <property type="entry name" value="Restrct_endonuc_typeI_HsdR"/>
</dbReference>
<evidence type="ECO:0000256" key="6">
    <source>
        <dbReference type="ARBA" id="ARBA00022747"/>
    </source>
</evidence>
<dbReference type="NCBIfam" id="TIGR00348">
    <property type="entry name" value="hsdR"/>
    <property type="match status" value="1"/>
</dbReference>
<dbReference type="SMART" id="SM00487">
    <property type="entry name" value="DEXDc"/>
    <property type="match status" value="1"/>
</dbReference>
<keyword evidence="10 11" id="KW-0238">DNA-binding</keyword>
<keyword evidence="8 11" id="KW-0378">Hydrolase</keyword>
<dbReference type="InterPro" id="IPR007409">
    <property type="entry name" value="Restrct_endonuc_type1_HsdR_N"/>
</dbReference>
<dbReference type="Pfam" id="PF22679">
    <property type="entry name" value="T1R_D3-like"/>
    <property type="match status" value="1"/>
</dbReference>
<evidence type="ECO:0000256" key="8">
    <source>
        <dbReference type="ARBA" id="ARBA00022801"/>
    </source>
</evidence>
<dbReference type="PANTHER" id="PTHR30195">
    <property type="entry name" value="TYPE I SITE-SPECIFIC DEOXYRIBONUCLEASE PROTEIN SUBUNIT M AND R"/>
    <property type="match status" value="1"/>
</dbReference>
<dbReference type="GO" id="GO:0009035">
    <property type="term" value="F:type I site-specific deoxyribonuclease activity"/>
    <property type="evidence" value="ECO:0007669"/>
    <property type="project" value="UniProtKB-EC"/>
</dbReference>
<dbReference type="SUPFAM" id="SSF52540">
    <property type="entry name" value="P-loop containing nucleoside triphosphate hydrolases"/>
    <property type="match status" value="2"/>
</dbReference>
<keyword evidence="6 11" id="KW-0680">Restriction system</keyword>
<evidence type="ECO:0000256" key="11">
    <source>
        <dbReference type="RuleBase" id="RU364115"/>
    </source>
</evidence>
<keyword evidence="7" id="KW-0255">Endonuclease</keyword>
<dbReference type="InterPro" id="IPR014001">
    <property type="entry name" value="Helicase_ATP-bd"/>
</dbReference>
<dbReference type="InterPro" id="IPR027417">
    <property type="entry name" value="P-loop_NTPase"/>
</dbReference>
<dbReference type="Gene3D" id="3.40.50.300">
    <property type="entry name" value="P-loop containing nucleotide triphosphate hydrolases"/>
    <property type="match status" value="3"/>
</dbReference>
<proteinExistence type="inferred from homology"/>
<evidence type="ECO:0000256" key="10">
    <source>
        <dbReference type="ARBA" id="ARBA00023125"/>
    </source>
</evidence>
<accession>A0ABS2FUW1</accession>
<comment type="catalytic activity">
    <reaction evidence="1 11">
        <text>Endonucleolytic cleavage of DNA to give random double-stranded fragments with terminal 5'-phosphates, ATP is simultaneously hydrolyzed.</text>
        <dbReference type="EC" id="3.1.21.3"/>
    </reaction>
</comment>
<dbReference type="InterPro" id="IPR040980">
    <property type="entry name" value="SWI2_SNF2"/>
</dbReference>
<dbReference type="CDD" id="cd18800">
    <property type="entry name" value="SF2_C_EcoR124I-like"/>
    <property type="match status" value="1"/>
</dbReference>
<comment type="function">
    <text evidence="11">Subunit R is required for both nuclease and ATPase activities, but not for modification.</text>
</comment>
<dbReference type="Pfam" id="PF04313">
    <property type="entry name" value="HSDR_N"/>
    <property type="match status" value="1"/>
</dbReference>
<comment type="subunit">
    <text evidence="3 11">The type I restriction/modification system is composed of three polypeptides R, M and S.</text>
</comment>
<comment type="caution">
    <text evidence="13">The sequence shown here is derived from an EMBL/GenBank/DDBJ whole genome shotgun (WGS) entry which is preliminary data.</text>
</comment>
<evidence type="ECO:0000256" key="4">
    <source>
        <dbReference type="ARBA" id="ARBA00022722"/>
    </source>
</evidence>
<evidence type="ECO:0000313" key="14">
    <source>
        <dbReference type="Proteomes" id="UP000719500"/>
    </source>
</evidence>
<dbReference type="PROSITE" id="PS51192">
    <property type="entry name" value="HELICASE_ATP_BIND_1"/>
    <property type="match status" value="1"/>
</dbReference>
<dbReference type="InterPro" id="IPR055180">
    <property type="entry name" value="HsdR_RecA-like_helicase_dom_2"/>
</dbReference>
<evidence type="ECO:0000259" key="12">
    <source>
        <dbReference type="PROSITE" id="PS51192"/>
    </source>
</evidence>
<evidence type="ECO:0000256" key="9">
    <source>
        <dbReference type="ARBA" id="ARBA00022840"/>
    </source>
</evidence>
<dbReference type="Pfam" id="PF18766">
    <property type="entry name" value="SWI2_SNF2"/>
    <property type="match status" value="1"/>
</dbReference>
<dbReference type="EC" id="3.1.21.3" evidence="11"/>
<keyword evidence="9 11" id="KW-0067">ATP-binding</keyword>
<dbReference type="InterPro" id="IPR051268">
    <property type="entry name" value="Type-I_R_enzyme_R_subunit"/>
</dbReference>
<dbReference type="CDD" id="cd22332">
    <property type="entry name" value="HsdR_N"/>
    <property type="match status" value="1"/>
</dbReference>
<dbReference type="Proteomes" id="UP000719500">
    <property type="component" value="Unassembled WGS sequence"/>
</dbReference>
<evidence type="ECO:0000313" key="13">
    <source>
        <dbReference type="EMBL" id="MBM6850621.1"/>
    </source>
</evidence>
<protein>
    <recommendedName>
        <fullName evidence="11">Type I restriction enzyme endonuclease subunit</fullName>
        <shortName evidence="11">R protein</shortName>
        <ecNumber evidence="11">3.1.21.3</ecNumber>
    </recommendedName>
    <alternativeName>
        <fullName evidence="11">Type-1 restriction enzyme R protein</fullName>
    </alternativeName>
</protein>
<evidence type="ECO:0000256" key="5">
    <source>
        <dbReference type="ARBA" id="ARBA00022741"/>
    </source>
</evidence>
<dbReference type="EMBL" id="JACSNX010000003">
    <property type="protein sequence ID" value="MBM6850621.1"/>
    <property type="molecule type" value="Genomic_DNA"/>
</dbReference>
<evidence type="ECO:0000256" key="3">
    <source>
        <dbReference type="ARBA" id="ARBA00011296"/>
    </source>
</evidence>
<dbReference type="PANTHER" id="PTHR30195:SF15">
    <property type="entry name" value="TYPE I RESTRICTION ENZYME HINDI ENDONUCLEASE SUBUNIT"/>
    <property type="match status" value="1"/>
</dbReference>
<evidence type="ECO:0000256" key="7">
    <source>
        <dbReference type="ARBA" id="ARBA00022759"/>
    </source>
</evidence>
<comment type="similarity">
    <text evidence="2 11">Belongs to the HsdR family.</text>
</comment>